<dbReference type="RefSeq" id="WP_085019615.1">
    <property type="nucleotide sequence ID" value="NZ_BMHD01000001.1"/>
</dbReference>
<protein>
    <submittedName>
        <fullName evidence="1">RDD family protein</fullName>
    </submittedName>
</protein>
<accession>A0A1X9LK16</accession>
<dbReference type="InterPro" id="IPR051791">
    <property type="entry name" value="Pra-immunoreactive"/>
</dbReference>
<dbReference type="STRING" id="1619308.B5808_09765"/>
<dbReference type="InterPro" id="IPR016795">
    <property type="entry name" value="UCP021697"/>
</dbReference>
<dbReference type="Proteomes" id="UP000192775">
    <property type="component" value="Chromosome"/>
</dbReference>
<dbReference type="PANTHER" id="PTHR36115:SF6">
    <property type="entry name" value="PROLINE-RICH ANTIGEN HOMOLOG"/>
    <property type="match status" value="1"/>
</dbReference>
<dbReference type="AlphaFoldDB" id="A0A1X9LK16"/>
<organism evidence="1 2">
    <name type="scientific">Cnuibacter physcomitrellae</name>
    <dbReference type="NCBI Taxonomy" id="1619308"/>
    <lineage>
        <taxon>Bacteria</taxon>
        <taxon>Bacillati</taxon>
        <taxon>Actinomycetota</taxon>
        <taxon>Actinomycetes</taxon>
        <taxon>Micrococcales</taxon>
        <taxon>Microbacteriaceae</taxon>
        <taxon>Cnuibacter</taxon>
    </lineage>
</organism>
<reference evidence="1 2" key="1">
    <citation type="submission" date="2017-04" db="EMBL/GenBank/DDBJ databases">
        <authorList>
            <person name="Afonso C.L."/>
            <person name="Miller P.J."/>
            <person name="Scott M.A."/>
            <person name="Spackman E."/>
            <person name="Goraichik I."/>
            <person name="Dimitrov K.M."/>
            <person name="Suarez D.L."/>
            <person name="Swayne D.E."/>
        </authorList>
    </citation>
    <scope>NUCLEOTIDE SEQUENCE [LARGE SCALE GENOMIC DNA]</scope>
    <source>
        <strain evidence="2">XA(T)</strain>
    </source>
</reference>
<keyword evidence="2" id="KW-1185">Reference proteome</keyword>
<evidence type="ECO:0000313" key="1">
    <source>
        <dbReference type="EMBL" id="ARJ05477.1"/>
    </source>
</evidence>
<gene>
    <name evidence="1" type="ORF">B5808_09765</name>
</gene>
<dbReference type="PANTHER" id="PTHR36115">
    <property type="entry name" value="PROLINE-RICH ANTIGEN HOMOLOG-RELATED"/>
    <property type="match status" value="1"/>
</dbReference>
<dbReference type="KEGG" id="cphy:B5808_09765"/>
<name>A0A1X9LK16_9MICO</name>
<evidence type="ECO:0000313" key="2">
    <source>
        <dbReference type="Proteomes" id="UP000192775"/>
    </source>
</evidence>
<dbReference type="PIRSF" id="PIRSF021697">
    <property type="entry name" value="UCP021697"/>
    <property type="match status" value="1"/>
</dbReference>
<dbReference type="EMBL" id="CP020715">
    <property type="protein sequence ID" value="ARJ05477.1"/>
    <property type="molecule type" value="Genomic_DNA"/>
</dbReference>
<proteinExistence type="predicted"/>
<sequence>MSRPDDRPASTGGAAPSRWPGERLGFPQEGRGSVARPGRRIAALLIDFALCYLIYYAFFFGTWWGSSLVFFVEQCLFIATLGGGVGHLLLGMRVVMLNGAWAGWWRPILRTVLLMLVVPAVIWDSDQRGLHDVFSGTVLVKR</sequence>